<reference evidence="7 8" key="1">
    <citation type="submission" date="2025-05" db="UniProtKB">
        <authorList>
            <consortium name="RefSeq"/>
        </authorList>
    </citation>
    <scope>IDENTIFICATION</scope>
    <source>
        <tissue evidence="7 8">Leaf</tissue>
    </source>
</reference>
<organism evidence="6 9">
    <name type="scientific">Rhodamnia argentea</name>
    <dbReference type="NCBI Taxonomy" id="178133"/>
    <lineage>
        <taxon>Eukaryota</taxon>
        <taxon>Viridiplantae</taxon>
        <taxon>Streptophyta</taxon>
        <taxon>Embryophyta</taxon>
        <taxon>Tracheophyta</taxon>
        <taxon>Spermatophyta</taxon>
        <taxon>Magnoliopsida</taxon>
        <taxon>eudicotyledons</taxon>
        <taxon>Gunneridae</taxon>
        <taxon>Pentapetalae</taxon>
        <taxon>rosids</taxon>
        <taxon>malvids</taxon>
        <taxon>Myrtales</taxon>
        <taxon>Myrtaceae</taxon>
        <taxon>Myrtoideae</taxon>
        <taxon>Myrteae</taxon>
        <taxon>Australasian group</taxon>
        <taxon>Rhodamnia</taxon>
    </lineage>
</organism>
<dbReference type="Pfam" id="PF00931">
    <property type="entry name" value="NB-ARC"/>
    <property type="match status" value="1"/>
</dbReference>
<dbReference type="InterPro" id="IPR055414">
    <property type="entry name" value="LRR_R13L4/SHOC2-like"/>
</dbReference>
<feature type="compositionally biased region" description="Basic and acidic residues" evidence="4">
    <location>
        <begin position="20"/>
        <end position="29"/>
    </location>
</feature>
<evidence type="ECO:0000313" key="11">
    <source>
        <dbReference type="RefSeq" id="XP_048132393.1"/>
    </source>
</evidence>
<proteinExistence type="predicted"/>
<dbReference type="InterPro" id="IPR035897">
    <property type="entry name" value="Toll_tir_struct_dom_sf"/>
</dbReference>
<keyword evidence="6" id="KW-1185">Reference proteome</keyword>
<dbReference type="RefSeq" id="XP_048132391.1">
    <property type="nucleotide sequence ID" value="XM_048276434.1"/>
</dbReference>
<name>A0ABM3H715_9MYRT</name>
<evidence type="ECO:0000313" key="14">
    <source>
        <dbReference type="RefSeq" id="XP_048132396.1"/>
    </source>
</evidence>
<evidence type="ECO:0000256" key="4">
    <source>
        <dbReference type="SAM" id="MobiDB-lite"/>
    </source>
</evidence>
<dbReference type="RefSeq" id="XP_048132394.1">
    <property type="nucleotide sequence ID" value="XM_048276437.1"/>
</dbReference>
<dbReference type="GeneID" id="115750354"/>
<keyword evidence="2" id="KW-0677">Repeat</keyword>
<evidence type="ECO:0000313" key="6">
    <source>
        <dbReference type="Proteomes" id="UP000827889"/>
    </source>
</evidence>
<dbReference type="InterPro" id="IPR058192">
    <property type="entry name" value="WHD_ROQ1-like"/>
</dbReference>
<dbReference type="RefSeq" id="XP_048132396.1">
    <property type="nucleotide sequence ID" value="XM_048276439.1"/>
</dbReference>
<dbReference type="SUPFAM" id="SSF52540">
    <property type="entry name" value="P-loop containing nucleoside triphosphate hydrolases"/>
    <property type="match status" value="1"/>
</dbReference>
<accession>A0ABM3H715</accession>
<dbReference type="Gene3D" id="1.10.8.430">
    <property type="entry name" value="Helical domain of apoptotic protease-activating factors"/>
    <property type="match status" value="1"/>
</dbReference>
<dbReference type="RefSeq" id="XP_048132393.1">
    <property type="nucleotide sequence ID" value="XM_048276436.1"/>
</dbReference>
<dbReference type="Pfam" id="PF23282">
    <property type="entry name" value="WHD_ROQ1"/>
    <property type="match status" value="1"/>
</dbReference>
<dbReference type="RefSeq" id="XP_048132398.1">
    <property type="nucleotide sequence ID" value="XM_048276441.1"/>
</dbReference>
<dbReference type="SUPFAM" id="SSF52200">
    <property type="entry name" value="Toll/Interleukin receptor TIR domain"/>
    <property type="match status" value="1"/>
</dbReference>
<dbReference type="Gene3D" id="3.40.50.10140">
    <property type="entry name" value="Toll/interleukin-1 receptor homology (TIR) domain"/>
    <property type="match status" value="1"/>
</dbReference>
<dbReference type="Proteomes" id="UP000827889">
    <property type="component" value="Chromosome 3"/>
</dbReference>
<dbReference type="InterPro" id="IPR042197">
    <property type="entry name" value="Apaf_helical"/>
</dbReference>
<evidence type="ECO:0000313" key="16">
    <source>
        <dbReference type="RefSeq" id="XP_048132398.1"/>
    </source>
</evidence>
<evidence type="ECO:0000256" key="3">
    <source>
        <dbReference type="ARBA" id="ARBA00022821"/>
    </source>
</evidence>
<keyword evidence="3" id="KW-0611">Plant defense</keyword>
<evidence type="ECO:0000313" key="9">
    <source>
        <dbReference type="RefSeq" id="XP_048132391.1"/>
    </source>
</evidence>
<evidence type="ECO:0000259" key="5">
    <source>
        <dbReference type="PROSITE" id="PS50104"/>
    </source>
</evidence>
<dbReference type="PROSITE" id="PS50104">
    <property type="entry name" value="TIR"/>
    <property type="match status" value="1"/>
</dbReference>
<protein>
    <submittedName>
        <fullName evidence="7 8">Disease resistance protein RPV1-like isoform X1</fullName>
    </submittedName>
</protein>
<dbReference type="RefSeq" id="XP_048132392.1">
    <property type="nucleotide sequence ID" value="XM_048276435.1"/>
</dbReference>
<dbReference type="PANTHER" id="PTHR11017">
    <property type="entry name" value="LEUCINE-RICH REPEAT-CONTAINING PROTEIN"/>
    <property type="match status" value="1"/>
</dbReference>
<evidence type="ECO:0000313" key="8">
    <source>
        <dbReference type="RefSeq" id="XP_048132390.1"/>
    </source>
</evidence>
<dbReference type="Pfam" id="PF23598">
    <property type="entry name" value="LRR_14"/>
    <property type="match status" value="1"/>
</dbReference>
<dbReference type="InterPro" id="IPR044974">
    <property type="entry name" value="Disease_R_plants"/>
</dbReference>
<gene>
    <name evidence="7 8 9 10 11 12 13 14 15 16" type="primary">LOC115750354</name>
</gene>
<sequence>MESRAVTLSSLGNTAWECDDSRPGRDAASLKRRRTTTESPVSSLSPSSHLVGNDYDVFLSFRGPDTRKVFTDFLYKSLTDAGIRVFRDDDELPVGEGIKPALVEAIRQSKVLIPIISGDYASSRSCLMELVQILECKQKMTREIIPIFYEIEPSDVKDQKNSFEKSFLKYEMEGVDSETMKKWKLALKEIGRLKGFVTAKIHNGHHSKLIDELIPIVRQKLKKGRLLVTKNLVGVDRHVQEIMRKLGVVHRNGQVIEICGSDVRVLGIYGIGGVGKTTLAKVVYNQLYDRFQGFSYLREIRELHQHDRILSLQNQLISDLRKRSVSFGCSDDAMAVLAEGFRNKQVLILLDDVEDVDQLEVVVGELSWFGPGSRIIVTSRKSDILLKFKEAETYEVEPMEEDKALHLFSKRAFGTDSPSKGFESLSRGIVSVTGRLPLALEVIGSRLFGKSEGTWKDMVEKLKDAPHEKVEHVLKISYHALDIYAKQIFLDIACFLIGKDERIAFYMWEDCKLYPSSGIEVLLVMSLVKIGEKNELLMHDLLRTLGRKIVSNEDPSPRNRSRLWVHNEALSTLRKKEGTPNVQALGLTFDKGSDDCFTSEEFGALSNLRFLNLDRANMRGNFTSFLLQLRWLHWRGCYKSSEPLVLCLENLVILDLSWSAVADDWEGWTQIMEKANKLKVLDLTGCGQLCKTPCFPPGSKLERLILERCSHLSLIDKSIGNLKNLKSLNIKSTPIALLPKEMGSLDNLEELLIDETSICHLRFLRGSMQQLKTLSASGCKNLAEISESIGCLRSLSYLALDKAIITRLPNSVKLLEELGELSLRDCQRITALPDSIGMLRSLRKMDLSNTRIQILPESVKNLDRLEVLRMKNTHIRKFPKDIANLEKLEVLTFSGCPLNGKIPCDILGLSSLRILKLSFTQICSLPASICQLSHLQTLHLLQCDELQTLPKLPSSLVSLRWGTQNMRIGQGLSYLRDLKVLELVNDLDEEEISSSELSQTESFAWISSLSNLETLKLCLPNVTGLPEDFNALTQLKKLDLSCINLLDLPPLPPSLSKLLLKNCRIHGLDFCNLETLSELELCDCSTWEILGLGNLRLLQVLKISRCNIKNLDGLEQASQLRRFSMSECFSLDRLPDLSKCRSLEIKEIDFCNIQDQPCERHHENCCSRHCDWPCRYQCGGRCALRS</sequence>
<dbReference type="InterPro" id="IPR032675">
    <property type="entry name" value="LRR_dom_sf"/>
</dbReference>
<dbReference type="PANTHER" id="PTHR11017:SF570">
    <property type="entry name" value="DISEASE RESISTANCE PROTEIN (TIR-NBS CLASS)-RELATED"/>
    <property type="match status" value="1"/>
</dbReference>
<dbReference type="InterPro" id="IPR027417">
    <property type="entry name" value="P-loop_NTPase"/>
</dbReference>
<evidence type="ECO:0000313" key="13">
    <source>
        <dbReference type="RefSeq" id="XP_048132395.1"/>
    </source>
</evidence>
<dbReference type="RefSeq" id="XP_048132389.1">
    <property type="nucleotide sequence ID" value="XM_048276432.1"/>
</dbReference>
<evidence type="ECO:0000256" key="2">
    <source>
        <dbReference type="ARBA" id="ARBA00022737"/>
    </source>
</evidence>
<dbReference type="SMART" id="SM00369">
    <property type="entry name" value="LRR_TYP"/>
    <property type="match status" value="6"/>
</dbReference>
<evidence type="ECO:0000313" key="12">
    <source>
        <dbReference type="RefSeq" id="XP_048132394.1"/>
    </source>
</evidence>
<dbReference type="Pfam" id="PF01582">
    <property type="entry name" value="TIR"/>
    <property type="match status" value="1"/>
</dbReference>
<dbReference type="SMART" id="SM00255">
    <property type="entry name" value="TIR"/>
    <property type="match status" value="1"/>
</dbReference>
<feature type="domain" description="TIR" evidence="5">
    <location>
        <begin position="53"/>
        <end position="221"/>
    </location>
</feature>
<dbReference type="InterPro" id="IPR002182">
    <property type="entry name" value="NB-ARC"/>
</dbReference>
<dbReference type="Gene3D" id="3.40.50.300">
    <property type="entry name" value="P-loop containing nucleotide triphosphate hydrolases"/>
    <property type="match status" value="1"/>
</dbReference>
<keyword evidence="1" id="KW-0433">Leucine-rich repeat</keyword>
<dbReference type="SUPFAM" id="SSF52058">
    <property type="entry name" value="L domain-like"/>
    <property type="match status" value="2"/>
</dbReference>
<dbReference type="PRINTS" id="PR00364">
    <property type="entry name" value="DISEASERSIST"/>
</dbReference>
<evidence type="ECO:0000256" key="1">
    <source>
        <dbReference type="ARBA" id="ARBA00022614"/>
    </source>
</evidence>
<evidence type="ECO:0000313" key="10">
    <source>
        <dbReference type="RefSeq" id="XP_048132392.1"/>
    </source>
</evidence>
<dbReference type="InterPro" id="IPR003591">
    <property type="entry name" value="Leu-rich_rpt_typical-subtyp"/>
</dbReference>
<evidence type="ECO:0000313" key="7">
    <source>
        <dbReference type="RefSeq" id="XP_048132389.1"/>
    </source>
</evidence>
<dbReference type="RefSeq" id="XP_048132390.1">
    <property type="nucleotide sequence ID" value="XM_048276433.1"/>
</dbReference>
<feature type="region of interest" description="Disordered" evidence="4">
    <location>
        <begin position="20"/>
        <end position="47"/>
    </location>
</feature>
<dbReference type="RefSeq" id="XP_048132397.1">
    <property type="nucleotide sequence ID" value="XM_048276440.1"/>
</dbReference>
<dbReference type="InterPro" id="IPR000157">
    <property type="entry name" value="TIR_dom"/>
</dbReference>
<dbReference type="RefSeq" id="XP_048132395.1">
    <property type="nucleotide sequence ID" value="XM_048276438.1"/>
</dbReference>
<evidence type="ECO:0000313" key="15">
    <source>
        <dbReference type="RefSeq" id="XP_048132397.1"/>
    </source>
</evidence>
<dbReference type="Gene3D" id="3.80.10.10">
    <property type="entry name" value="Ribonuclease Inhibitor"/>
    <property type="match status" value="3"/>
</dbReference>